<feature type="region of interest" description="Disordered" evidence="1">
    <location>
        <begin position="953"/>
        <end position="1399"/>
    </location>
</feature>
<feature type="compositionally biased region" description="Polar residues" evidence="1">
    <location>
        <begin position="590"/>
        <end position="618"/>
    </location>
</feature>
<feature type="compositionally biased region" description="Basic and acidic residues" evidence="1">
    <location>
        <begin position="570"/>
        <end position="583"/>
    </location>
</feature>
<feature type="compositionally biased region" description="Low complexity" evidence="1">
    <location>
        <begin position="1149"/>
        <end position="1159"/>
    </location>
</feature>
<dbReference type="OrthoDB" id="5423926at2759"/>
<feature type="region of interest" description="Disordered" evidence="1">
    <location>
        <begin position="771"/>
        <end position="930"/>
    </location>
</feature>
<feature type="compositionally biased region" description="Basic and acidic residues" evidence="1">
    <location>
        <begin position="268"/>
        <end position="280"/>
    </location>
</feature>
<reference evidence="2 3" key="1">
    <citation type="journal article" date="2015" name="BMC Genomics">
        <title>Gene expression during zombie ant biting behavior reflects the complexity underlying fungal parasitic behavioral manipulation.</title>
        <authorList>
            <person name="de Bekker C."/>
            <person name="Ohm R.A."/>
            <person name="Loreto R.G."/>
            <person name="Sebastian A."/>
            <person name="Albert I."/>
            <person name="Merrow M."/>
            <person name="Brachmann A."/>
            <person name="Hughes D.P."/>
        </authorList>
    </citation>
    <scope>NUCLEOTIDE SEQUENCE [LARGE SCALE GENOMIC DNA]</scope>
    <source>
        <strain evidence="2 3">SC16a</strain>
    </source>
</reference>
<feature type="compositionally biased region" description="Basic residues" evidence="1">
    <location>
        <begin position="333"/>
        <end position="350"/>
    </location>
</feature>
<gene>
    <name evidence="2" type="ORF">XA68_18333</name>
</gene>
<feature type="compositionally biased region" description="Polar residues" evidence="1">
    <location>
        <begin position="156"/>
        <end position="166"/>
    </location>
</feature>
<feature type="region of interest" description="Disordered" evidence="1">
    <location>
        <begin position="63"/>
        <end position="691"/>
    </location>
</feature>
<evidence type="ECO:0000256" key="1">
    <source>
        <dbReference type="SAM" id="MobiDB-lite"/>
    </source>
</evidence>
<accession>A0A2A9P3K0</accession>
<sequence length="1412" mass="149764">MPILFGARRNAPPAPPLTWETAAPDAASAAASAFRRREASLSLSSSAAAAAAALRARPMPPTNVAAVQPKRAHRRSPSVSSLIGRERLPPRDIHRSPSVCSMVERSFRTPSPGGRTPLPVDSDAPPVPKLPKADGASEVKAVVAADSKTTGGAAPLQTQHFRTASQRVKEGRMGSWFGGATTRDTSNARKRSSSVTLSGSGAFDGRNAAPTRAESAVDVGNAKPVRHRSVSAKLESEKAGPAKPVPEVSSRRLLPRRQLLGRSQSVRDSTEKPGRLRQELSRAGSHLSRGTTEKTQAPILRTLRSPPAQQEPATTSTPQPTETVSQEPQELAKKKKKKKKKSATKSRQVSKPRQDEAPAPVAVEDQVAPGDSQASFPEPTPPLSDKPPVLELAFNFSGDEGQQPEVNKADVTTDDGVNGRAKSPPAAKRQGRTRVAREPSESPARSARFAPASNEPLVRHEPPPRSVSPMKSAMKISHLKDGLVAEESDISERDLSPGRHEDTAMVPKKSARVSWDDHTLVYSGPDSLDGKESHASPSDQTKKLCNKEQTSVGEDETMSPRPALPLFGSVRDKKSRDLEERPLVRPAGRTRSQSGSETADLGSTSDADQASGNAANTSKYREPLPAVASLVEGGEKAVPVSDDDLDSDADTEATERGAASLSQLEPLPLFAKDGHSTGPHGHPAVSDDHLLVRTGDVYPEDVELDRESEALATDVDDEDPTMLTTGRSVEPPLGPNSPLMEDIQEEDDETDRCSVYSDACEVLSPIQSVDDGLHSSASAVSQGSRDAGSTAKQSARSPNDWENAKSYWKSLTPDQRRQLEVEALADDTTTESSKRLSMSTSMSTRDTGSERSYQIKPGTRWVEEKPPPVPPKPGMEMQAPAAQSPAPSLVQPKSPIEPAVQVPQPLRIDLPKSAAPPSRSEQPTAGTRTVRIGSFEAVWEPKHVEGGLAGGLAKFLKGGNKASGETTTTTTSSSGTQSATQSTLPASGFATVNVAESRNRSVDGTASQATSDERRGSADSASSFGRSGAASDVNSRGLRPLMREGGENKEKAVSQEEAEGFSRRSSSQPAYGHGGIPLAPTYNHHGPPPAPTYGHFGPPSAPTYGHYGGPPPSAPPPPLPPTTTTTTTAASSPATGEGGYLRQSLRGDAAPAPAPTATALSPSRRRSVIKRTSRANNKDSRFADSSDEDEVGSSHFRSRFEDSSDDSDAESDRRPRPRAKGMARTMRMSPSTTTTTNHGMTTPAAAPVPGSPRTRASSDPGSPVPWNRSGAPRQRQARPSSRRGSFLSIFRRMRDSSRYTNTNTNNHNNHNSSKANPPHPSNRRSGSSSAGGSPRQVLSAAARQVLSSSSSSSERGGGSGPRHSTASAPSRSRQLLVRRRPSHDGGSSEVGAGRTLPRRKFAALRRMLGFDD</sequence>
<feature type="compositionally biased region" description="Low complexity" evidence="1">
    <location>
        <begin position="1323"/>
        <end position="1335"/>
    </location>
</feature>
<dbReference type="Proteomes" id="UP000037136">
    <property type="component" value="Unassembled WGS sequence"/>
</dbReference>
<feature type="region of interest" description="Disordered" evidence="1">
    <location>
        <begin position="704"/>
        <end position="753"/>
    </location>
</feature>
<proteinExistence type="predicted"/>
<comment type="caution">
    <text evidence="2">The sequence shown here is derived from an EMBL/GenBank/DDBJ whole genome shotgun (WGS) entry which is preliminary data.</text>
</comment>
<feature type="compositionally biased region" description="Pro residues" evidence="1">
    <location>
        <begin position="1109"/>
        <end position="1121"/>
    </location>
</feature>
<feature type="region of interest" description="Disordered" evidence="1">
    <location>
        <begin position="1"/>
        <end position="20"/>
    </location>
</feature>
<feature type="compositionally biased region" description="Low complexity" evidence="1">
    <location>
        <begin position="1271"/>
        <end position="1283"/>
    </location>
</feature>
<feature type="compositionally biased region" description="Basic residues" evidence="1">
    <location>
        <begin position="1163"/>
        <end position="1173"/>
    </location>
</feature>
<name>A0A2A9P3K0_OPHUN</name>
<feature type="compositionally biased region" description="Polar residues" evidence="1">
    <location>
        <begin position="307"/>
        <end position="328"/>
    </location>
</feature>
<feature type="compositionally biased region" description="Basic and acidic residues" evidence="1">
    <location>
        <begin position="528"/>
        <end position="546"/>
    </location>
</feature>
<feature type="compositionally biased region" description="Low complexity" evidence="1">
    <location>
        <begin position="835"/>
        <end position="846"/>
    </location>
</feature>
<feature type="compositionally biased region" description="Low complexity" evidence="1">
    <location>
        <begin position="1122"/>
        <end position="1135"/>
    </location>
</feature>
<feature type="compositionally biased region" description="Low complexity" evidence="1">
    <location>
        <begin position="441"/>
        <end position="453"/>
    </location>
</feature>
<reference evidence="2 3" key="2">
    <citation type="journal article" date="2017" name="Sci. Rep.">
        <title>Ant-infecting Ophiocordyceps genomes reveal a high diversity of potential behavioral manipulation genes and a possible major role for enterotoxins.</title>
        <authorList>
            <person name="de Bekker C."/>
            <person name="Ohm R.A."/>
            <person name="Evans H.C."/>
            <person name="Brachmann A."/>
            <person name="Hughes D.P."/>
        </authorList>
    </citation>
    <scope>NUCLEOTIDE SEQUENCE [LARGE SCALE GENOMIC DNA]</scope>
    <source>
        <strain evidence="2 3">SC16a</strain>
    </source>
</reference>
<feature type="compositionally biased region" description="Low complexity" evidence="1">
    <location>
        <begin position="953"/>
        <end position="983"/>
    </location>
</feature>
<feature type="compositionally biased region" description="Acidic residues" evidence="1">
    <location>
        <begin position="641"/>
        <end position="652"/>
    </location>
</feature>
<feature type="compositionally biased region" description="Polar residues" evidence="1">
    <location>
        <begin position="775"/>
        <end position="784"/>
    </location>
</feature>
<dbReference type="EMBL" id="LAZP02000920">
    <property type="protein sequence ID" value="PFH55436.1"/>
    <property type="molecule type" value="Genomic_DNA"/>
</dbReference>
<feature type="compositionally biased region" description="Basic and acidic residues" evidence="1">
    <location>
        <begin position="490"/>
        <end position="503"/>
    </location>
</feature>
<feature type="compositionally biased region" description="Basic and acidic residues" evidence="1">
    <location>
        <begin position="84"/>
        <end position="95"/>
    </location>
</feature>
<organism evidence="2 3">
    <name type="scientific">Ophiocordyceps unilateralis</name>
    <name type="common">Zombie-ant fungus</name>
    <name type="synonym">Torrubia unilateralis</name>
    <dbReference type="NCBI Taxonomy" id="268505"/>
    <lineage>
        <taxon>Eukaryota</taxon>
        <taxon>Fungi</taxon>
        <taxon>Dikarya</taxon>
        <taxon>Ascomycota</taxon>
        <taxon>Pezizomycotina</taxon>
        <taxon>Sordariomycetes</taxon>
        <taxon>Hypocreomycetidae</taxon>
        <taxon>Hypocreales</taxon>
        <taxon>Ophiocordycipitaceae</taxon>
        <taxon>Ophiocordyceps</taxon>
    </lineage>
</organism>
<protein>
    <submittedName>
        <fullName evidence="2">Uncharacterized protein</fullName>
    </submittedName>
</protein>
<dbReference type="STRING" id="268505.A0A2A9P3K0"/>
<feature type="compositionally biased region" description="Low complexity" evidence="1">
    <location>
        <begin position="1222"/>
        <end position="1244"/>
    </location>
</feature>
<keyword evidence="3" id="KW-1185">Reference proteome</keyword>
<feature type="compositionally biased region" description="Basic and acidic residues" evidence="1">
    <location>
        <begin position="1041"/>
        <end position="1054"/>
    </location>
</feature>
<feature type="compositionally biased region" description="Low complexity" evidence="1">
    <location>
        <begin position="1300"/>
        <end position="1316"/>
    </location>
</feature>
<feature type="compositionally biased region" description="Polar residues" evidence="1">
    <location>
        <begin position="1362"/>
        <end position="1373"/>
    </location>
</feature>
<feature type="compositionally biased region" description="Low complexity" evidence="1">
    <location>
        <begin position="878"/>
        <end position="888"/>
    </location>
</feature>
<evidence type="ECO:0000313" key="3">
    <source>
        <dbReference type="Proteomes" id="UP000037136"/>
    </source>
</evidence>
<evidence type="ECO:0000313" key="2">
    <source>
        <dbReference type="EMBL" id="PFH55436.1"/>
    </source>
</evidence>
<feature type="compositionally biased region" description="Low complexity" evidence="1">
    <location>
        <begin position="1018"/>
        <end position="1032"/>
    </location>
</feature>